<feature type="signal peptide" evidence="3">
    <location>
        <begin position="1"/>
        <end position="20"/>
    </location>
</feature>
<comment type="similarity">
    <text evidence="1">Belongs to the type-B carboxylesterase/lipase family.</text>
</comment>
<dbReference type="InterPro" id="IPR050654">
    <property type="entry name" value="AChE-related_enzymes"/>
</dbReference>
<reference evidence="5" key="1">
    <citation type="submission" date="2022-06" db="EMBL/GenBank/DDBJ databases">
        <title>Complete genome sequences of two strains of the flax pathogen Septoria linicola.</title>
        <authorList>
            <person name="Lapalu N."/>
            <person name="Simon A."/>
            <person name="Demenou B."/>
            <person name="Paumier D."/>
            <person name="Guillot M.-P."/>
            <person name="Gout L."/>
            <person name="Valade R."/>
        </authorList>
    </citation>
    <scope>NUCLEOTIDE SEQUENCE</scope>
    <source>
        <strain evidence="5">SE15195</strain>
    </source>
</reference>
<organism evidence="5 6">
    <name type="scientific">Septoria linicola</name>
    <dbReference type="NCBI Taxonomy" id="215465"/>
    <lineage>
        <taxon>Eukaryota</taxon>
        <taxon>Fungi</taxon>
        <taxon>Dikarya</taxon>
        <taxon>Ascomycota</taxon>
        <taxon>Pezizomycotina</taxon>
        <taxon>Dothideomycetes</taxon>
        <taxon>Dothideomycetidae</taxon>
        <taxon>Mycosphaerellales</taxon>
        <taxon>Mycosphaerellaceae</taxon>
        <taxon>Septoria</taxon>
    </lineage>
</organism>
<name>A0A9Q9EK68_9PEZI</name>
<dbReference type="Proteomes" id="UP001056384">
    <property type="component" value="Chromosome 6"/>
</dbReference>
<feature type="domain" description="Carboxylesterase type B" evidence="4">
    <location>
        <begin position="23"/>
        <end position="456"/>
    </location>
</feature>
<proteinExistence type="inferred from homology"/>
<dbReference type="AlphaFoldDB" id="A0A9Q9EK68"/>
<dbReference type="PANTHER" id="PTHR43918:SF4">
    <property type="entry name" value="CARBOXYLIC ESTER HYDROLASE"/>
    <property type="match status" value="1"/>
</dbReference>
<evidence type="ECO:0000256" key="2">
    <source>
        <dbReference type="ARBA" id="ARBA00022801"/>
    </source>
</evidence>
<dbReference type="InterPro" id="IPR029058">
    <property type="entry name" value="AB_hydrolase_fold"/>
</dbReference>
<evidence type="ECO:0000259" key="4">
    <source>
        <dbReference type="Pfam" id="PF00135"/>
    </source>
</evidence>
<dbReference type="Gene3D" id="3.40.50.1820">
    <property type="entry name" value="alpha/beta hydrolase"/>
    <property type="match status" value="1"/>
</dbReference>
<dbReference type="OrthoDB" id="408631at2759"/>
<dbReference type="InterPro" id="IPR002018">
    <property type="entry name" value="CarbesteraseB"/>
</dbReference>
<evidence type="ECO:0000256" key="1">
    <source>
        <dbReference type="ARBA" id="ARBA00005964"/>
    </source>
</evidence>
<accession>A0A9Q9EK68</accession>
<dbReference type="SUPFAM" id="SSF53474">
    <property type="entry name" value="alpha/beta-Hydrolases"/>
    <property type="match status" value="1"/>
</dbReference>
<keyword evidence="2 5" id="KW-0378">Hydrolase</keyword>
<dbReference type="PANTHER" id="PTHR43918">
    <property type="entry name" value="ACETYLCHOLINESTERASE"/>
    <property type="match status" value="1"/>
</dbReference>
<evidence type="ECO:0000256" key="3">
    <source>
        <dbReference type="SAM" id="SignalP"/>
    </source>
</evidence>
<evidence type="ECO:0000313" key="6">
    <source>
        <dbReference type="Proteomes" id="UP001056384"/>
    </source>
</evidence>
<evidence type="ECO:0000313" key="5">
    <source>
        <dbReference type="EMBL" id="USW54496.1"/>
    </source>
</evidence>
<sequence length="461" mass="49091">MLSRWLFHTLTLAASSVANSSHPPSVTVRDGVLGGTTTALPSATASVNKFLGIPYAQSPPERFSAPLPPARWNMPRNATTFGPACLQQQSSLLADFAYTEPKQSEDCLYLNVFQPSGFPPDRGWSVVVWVHGGGLQFGSGGDPTYDGTAFAALEEVVFVSFNYRLSVFGFPGASGLPNFGFLDRRRALSWVQENIRKVIIFGESSGGISVDALLTTPSSPLPFRAAIIQSGTVLSNALGSIGQDAQGNREGVLSAFNCSSTADQVACMRGVPALALQTYATNQSVPTVVRDDNITYNVGAGQQMENTRAKVPVMVGSTANDGTIFTIGQTTLMAFINTIFGLLPQLIPQVAAAYAVGSTGISSESEAIAQIFTKIALQCPSAVVARQVTQIGSPAWRYLYNATFPNVSPAPGVDRDAYHASELPLVFSTYNMSTATSQQYALSNYMRGTWAQFAKDSGERT</sequence>
<keyword evidence="6" id="KW-1185">Reference proteome</keyword>
<protein>
    <submittedName>
        <fullName evidence="5">Carboxylesterase, type B, carboxylesterase type B, alpha/Beta hydrolase</fullName>
    </submittedName>
</protein>
<keyword evidence="3" id="KW-0732">Signal</keyword>
<feature type="chain" id="PRO_5040108895" evidence="3">
    <location>
        <begin position="21"/>
        <end position="461"/>
    </location>
</feature>
<gene>
    <name evidence="5" type="ORF">Slin15195_G078150</name>
</gene>
<dbReference type="InterPro" id="IPR019819">
    <property type="entry name" value="Carboxylesterase_B_CS"/>
</dbReference>
<dbReference type="EMBL" id="CP099423">
    <property type="protein sequence ID" value="USW54496.1"/>
    <property type="molecule type" value="Genomic_DNA"/>
</dbReference>
<dbReference type="GO" id="GO:0052689">
    <property type="term" value="F:carboxylic ester hydrolase activity"/>
    <property type="evidence" value="ECO:0007669"/>
    <property type="project" value="TreeGrafter"/>
</dbReference>
<dbReference type="Pfam" id="PF00135">
    <property type="entry name" value="COesterase"/>
    <property type="match status" value="1"/>
</dbReference>
<dbReference type="PROSITE" id="PS00941">
    <property type="entry name" value="CARBOXYLESTERASE_B_2"/>
    <property type="match status" value="1"/>
</dbReference>